<organism evidence="1 2">
    <name type="scientific">Eretmocerus hayati</name>
    <dbReference type="NCBI Taxonomy" id="131215"/>
    <lineage>
        <taxon>Eukaryota</taxon>
        <taxon>Metazoa</taxon>
        <taxon>Ecdysozoa</taxon>
        <taxon>Arthropoda</taxon>
        <taxon>Hexapoda</taxon>
        <taxon>Insecta</taxon>
        <taxon>Pterygota</taxon>
        <taxon>Neoptera</taxon>
        <taxon>Endopterygota</taxon>
        <taxon>Hymenoptera</taxon>
        <taxon>Apocrita</taxon>
        <taxon>Proctotrupomorpha</taxon>
        <taxon>Chalcidoidea</taxon>
        <taxon>Aphelinidae</taxon>
        <taxon>Aphelininae</taxon>
        <taxon>Eretmocerus</taxon>
    </lineage>
</organism>
<keyword evidence="2" id="KW-1185">Reference proteome</keyword>
<proteinExistence type="predicted"/>
<accession>A0ACC2NCU7</accession>
<protein>
    <submittedName>
        <fullName evidence="1">Uncharacterized protein</fullName>
    </submittedName>
</protein>
<dbReference type="EMBL" id="CM056744">
    <property type="protein sequence ID" value="KAJ8668164.1"/>
    <property type="molecule type" value="Genomic_DNA"/>
</dbReference>
<dbReference type="Proteomes" id="UP001239111">
    <property type="component" value="Chromosome 4"/>
</dbReference>
<gene>
    <name evidence="1" type="ORF">QAD02_009827</name>
</gene>
<name>A0ACC2NCU7_9HYME</name>
<evidence type="ECO:0000313" key="1">
    <source>
        <dbReference type="EMBL" id="KAJ8668164.1"/>
    </source>
</evidence>
<evidence type="ECO:0000313" key="2">
    <source>
        <dbReference type="Proteomes" id="UP001239111"/>
    </source>
</evidence>
<reference evidence="1" key="1">
    <citation type="submission" date="2023-04" db="EMBL/GenBank/DDBJ databases">
        <title>A chromosome-level genome assembly of the parasitoid wasp Eretmocerus hayati.</title>
        <authorList>
            <person name="Zhong Y."/>
            <person name="Liu S."/>
            <person name="Liu Y."/>
        </authorList>
    </citation>
    <scope>NUCLEOTIDE SEQUENCE</scope>
    <source>
        <strain evidence="1">ZJU_SS_LIU_2023</strain>
    </source>
</reference>
<sequence>MLTRTKSSRAGASSDEPTYTWNVTAESLQEYWKEVSSDDDDPDSIKDSLIGQSPCFYVSGHKWSMRVDQVTLMGKNYQQLQVSLEIRDPPAKSDLRLLVQYSFIENSPTHNAAPKLIKSPLLKLHFRKGNHQSEDEYCAVWPLSLNAEFDQIYCCMQRIDTSNVELDHRVSPVMRSSTPKNLKRTPVSTPTRKRRSIRSKSRSKRPRKVKSFQRSNSFPNLLASDCVDSRRRSTKSSLFESQDSAIESSRASSSTSFIMEQSPLQHQIQLNMIKDFGSSLEDKDYSDVTFISSTECKFNAHKIIIKVRAPALHDWYKLQPSVNQTVNFDDVPDSVFEQVLAYIYRGDFKNVDSQTTLELFSAATKFKLSDLAEQCIRAILEGITINNAADILIMASMHAETKLKNHAVNFIKTNIDEFMNTEGFVKLDSHPSLHREIIRCLASKSK</sequence>
<comment type="caution">
    <text evidence="1">The sequence shown here is derived from an EMBL/GenBank/DDBJ whole genome shotgun (WGS) entry which is preliminary data.</text>
</comment>